<dbReference type="STRING" id="1184251.TCELL_0048"/>
<keyword evidence="2" id="KW-1185">Reference proteome</keyword>
<proteinExistence type="predicted"/>
<sequence>MDMTDELLGDMIEEIIEEYYEDKVDIESEYEDILNFIVKRLARKAGKKNRTEKYLKILEKLRKRSSVAKLILSYLISEYIEERDSGALESRSSSREYS</sequence>
<dbReference type="EMBL" id="CP003531">
    <property type="protein sequence ID" value="AFK50473.1"/>
    <property type="molecule type" value="Genomic_DNA"/>
</dbReference>
<evidence type="ECO:0000313" key="2">
    <source>
        <dbReference type="Proteomes" id="UP000005270"/>
    </source>
</evidence>
<dbReference type="KEGG" id="thg:TCELL_0048"/>
<name>I3TCI5_THEC1</name>
<accession>I3TCI5</accession>
<evidence type="ECO:0000313" key="1">
    <source>
        <dbReference type="EMBL" id="AFK50473.1"/>
    </source>
</evidence>
<organism evidence="1 2">
    <name type="scientific">Thermogladius calderae (strain DSM 22663 / VKM B-2946 / 1633)</name>
    <dbReference type="NCBI Taxonomy" id="1184251"/>
    <lineage>
        <taxon>Archaea</taxon>
        <taxon>Thermoproteota</taxon>
        <taxon>Thermoprotei</taxon>
        <taxon>Desulfurococcales</taxon>
        <taxon>Desulfurococcaceae</taxon>
        <taxon>Thermogladius</taxon>
    </lineage>
</organism>
<dbReference type="InParanoid" id="I3TCI5"/>
<dbReference type="GeneID" id="13012315"/>
<dbReference type="HOGENOM" id="CLU_177470_0_0_2"/>
<dbReference type="RefSeq" id="WP_014736724.1">
    <property type="nucleotide sequence ID" value="NC_017954.1"/>
</dbReference>
<dbReference type="eggNOG" id="arCOG07463">
    <property type="taxonomic scope" value="Archaea"/>
</dbReference>
<protein>
    <submittedName>
        <fullName evidence="1">Uncharacterized protein</fullName>
    </submittedName>
</protein>
<dbReference type="AlphaFoldDB" id="I3TCI5"/>
<reference evidence="1 2" key="1">
    <citation type="journal article" date="2012" name="J. Bacteriol.">
        <title>Complete genome sequence of the hyperthermophilic cellulolytic Crenarchaeon 'Thermogladius cellulolyticus' 1633.</title>
        <authorList>
            <person name="Mardanov A.V."/>
            <person name="Kochetkova T.V."/>
            <person name="Beletsky A.V."/>
            <person name="Bonch-Osmolovskaya E.A."/>
            <person name="Ravin N.V."/>
            <person name="Skryabin K.G."/>
        </authorList>
    </citation>
    <scope>NUCLEOTIDE SEQUENCE [LARGE SCALE GENOMIC DNA]</scope>
    <source>
        <strain evidence="2">DSM 22663 / VKM B-2946 / 1633</strain>
    </source>
</reference>
<gene>
    <name evidence="1" type="ordered locus">TCELL_0048</name>
</gene>
<dbReference type="Proteomes" id="UP000005270">
    <property type="component" value="Chromosome"/>
</dbReference>